<evidence type="ECO:0000259" key="1">
    <source>
        <dbReference type="Pfam" id="PF07530"/>
    </source>
</evidence>
<name>A0A6G0YRT3_APHCR</name>
<keyword evidence="3" id="KW-1185">Reference proteome</keyword>
<dbReference type="AlphaFoldDB" id="A0A6G0YRT3"/>
<comment type="caution">
    <text evidence="2">The sequence shown here is derived from an EMBL/GenBank/DDBJ whole genome shotgun (WGS) entry which is preliminary data.</text>
</comment>
<dbReference type="InterPro" id="IPR006579">
    <property type="entry name" value="Pre_C2HC_dom"/>
</dbReference>
<sequence length="244" mass="28131">MIITLLKEKTETYNNKIKEKEEKNNRRLSYDFPTLKNALFDILDPSRIQFKSTPNYLIIHAGTVIAWNTIFKHLADNEQFKFHTFLPKPLKPYSVFIRHFHSSTPVEDIQVCITDKGHEVIQVTNILHRIKKCALSLFRVDLKPAINNRDILNLDSLFHTKIIIELPKKKHAPPQCKSCQSYFRTSNFCHNTLRCVKCGDNHLSSECLKLTSIPAKGALCSGPHTASYKGCPVYKNIEKFSMKE</sequence>
<dbReference type="Proteomes" id="UP000478052">
    <property type="component" value="Unassembled WGS sequence"/>
</dbReference>
<dbReference type="EMBL" id="VUJU01002731">
    <property type="protein sequence ID" value="KAF0760278.1"/>
    <property type="molecule type" value="Genomic_DNA"/>
</dbReference>
<proteinExistence type="predicted"/>
<protein>
    <recommendedName>
        <fullName evidence="1">Pre-C2HC domain-containing protein</fullName>
    </recommendedName>
</protein>
<evidence type="ECO:0000313" key="2">
    <source>
        <dbReference type="EMBL" id="KAF0760278.1"/>
    </source>
</evidence>
<accession>A0A6G0YRT3</accession>
<dbReference type="OrthoDB" id="6624230at2759"/>
<gene>
    <name evidence="2" type="ORF">FWK35_00024044</name>
</gene>
<evidence type="ECO:0000313" key="3">
    <source>
        <dbReference type="Proteomes" id="UP000478052"/>
    </source>
</evidence>
<dbReference type="Pfam" id="PF07530">
    <property type="entry name" value="PRE_C2HC"/>
    <property type="match status" value="1"/>
</dbReference>
<organism evidence="2 3">
    <name type="scientific">Aphis craccivora</name>
    <name type="common">Cowpea aphid</name>
    <dbReference type="NCBI Taxonomy" id="307492"/>
    <lineage>
        <taxon>Eukaryota</taxon>
        <taxon>Metazoa</taxon>
        <taxon>Ecdysozoa</taxon>
        <taxon>Arthropoda</taxon>
        <taxon>Hexapoda</taxon>
        <taxon>Insecta</taxon>
        <taxon>Pterygota</taxon>
        <taxon>Neoptera</taxon>
        <taxon>Paraneoptera</taxon>
        <taxon>Hemiptera</taxon>
        <taxon>Sternorrhyncha</taxon>
        <taxon>Aphidomorpha</taxon>
        <taxon>Aphidoidea</taxon>
        <taxon>Aphididae</taxon>
        <taxon>Aphidini</taxon>
        <taxon>Aphis</taxon>
        <taxon>Aphis</taxon>
    </lineage>
</organism>
<feature type="domain" description="Pre-C2HC" evidence="1">
    <location>
        <begin position="113"/>
        <end position="173"/>
    </location>
</feature>
<reference evidence="2 3" key="1">
    <citation type="submission" date="2019-08" db="EMBL/GenBank/DDBJ databases">
        <title>Whole genome of Aphis craccivora.</title>
        <authorList>
            <person name="Voronova N.V."/>
            <person name="Shulinski R.S."/>
            <person name="Bandarenka Y.V."/>
            <person name="Zhorov D.G."/>
            <person name="Warner D."/>
        </authorList>
    </citation>
    <scope>NUCLEOTIDE SEQUENCE [LARGE SCALE GENOMIC DNA]</scope>
    <source>
        <strain evidence="2">180601</strain>
        <tissue evidence="2">Whole Body</tissue>
    </source>
</reference>